<sequence length="322" mass="34183">MGSRFPIRHDSCHRHAPSAGCNRSSRAVENSFKFPLNLSFHDVIMKVSLTLSLLLGTAIAAPHKSTLQTRVDARIAARAQRGSQPAAREEIANANLLEKVGSAGTVEYSKNWAGAVREKPPSAAATYTAVTATFTVPEPTAAAGDSSSYQAASAWVGIDGDTYSNAILQTGVDFYIYEGEKYYDAWYEWYPDYAYDFSSLGIQAGDEIVAIVQATSASQGVAVIENRSSGVKATQTLSASAATATLGGQNAEWILEDFESNGTQVALADFNSVVFTGAVASTADGKTYGVSDATILEIKQNNKVLTQVTVDSDSELSIKYSG</sequence>
<dbReference type="SUPFAM" id="SSF49899">
    <property type="entry name" value="Concanavalin A-like lectins/glucanases"/>
    <property type="match status" value="1"/>
</dbReference>
<reference evidence="4" key="1">
    <citation type="journal article" date="2017" name="Genome Biol.">
        <title>Comparative genomics reveals high biological diversity and specific adaptations in the industrially and medically important fungal genus Aspergillus.</title>
        <authorList>
            <person name="de Vries R.P."/>
            <person name="Riley R."/>
            <person name="Wiebenga A."/>
            <person name="Aguilar-Osorio G."/>
            <person name="Amillis S."/>
            <person name="Uchima C.A."/>
            <person name="Anderluh G."/>
            <person name="Asadollahi M."/>
            <person name="Askin M."/>
            <person name="Barry K."/>
            <person name="Battaglia E."/>
            <person name="Bayram O."/>
            <person name="Benocci T."/>
            <person name="Braus-Stromeyer S.A."/>
            <person name="Caldana C."/>
            <person name="Canovas D."/>
            <person name="Cerqueira G.C."/>
            <person name="Chen F."/>
            <person name="Chen W."/>
            <person name="Choi C."/>
            <person name="Clum A."/>
            <person name="Dos Santos R.A."/>
            <person name="Damasio A.R."/>
            <person name="Diallinas G."/>
            <person name="Emri T."/>
            <person name="Fekete E."/>
            <person name="Flipphi M."/>
            <person name="Freyberg S."/>
            <person name="Gallo A."/>
            <person name="Gournas C."/>
            <person name="Habgood R."/>
            <person name="Hainaut M."/>
            <person name="Harispe M.L."/>
            <person name="Henrissat B."/>
            <person name="Hilden K.S."/>
            <person name="Hope R."/>
            <person name="Hossain A."/>
            <person name="Karabika E."/>
            <person name="Karaffa L."/>
            <person name="Karanyi Z."/>
            <person name="Krasevec N."/>
            <person name="Kuo A."/>
            <person name="Kusch H."/>
            <person name="LaButti K."/>
            <person name="Lagendijk E.L."/>
            <person name="Lapidus A."/>
            <person name="Levasseur A."/>
            <person name="Lindquist E."/>
            <person name="Lipzen A."/>
            <person name="Logrieco A.F."/>
            <person name="MacCabe A."/>
            <person name="Maekelae M.R."/>
            <person name="Malavazi I."/>
            <person name="Melin P."/>
            <person name="Meyer V."/>
            <person name="Mielnichuk N."/>
            <person name="Miskei M."/>
            <person name="Molnar A.P."/>
            <person name="Mule G."/>
            <person name="Ngan C.Y."/>
            <person name="Orejas M."/>
            <person name="Orosz E."/>
            <person name="Ouedraogo J.P."/>
            <person name="Overkamp K.M."/>
            <person name="Park H.-S."/>
            <person name="Perrone G."/>
            <person name="Piumi F."/>
            <person name="Punt P.J."/>
            <person name="Ram A.F."/>
            <person name="Ramon A."/>
            <person name="Rauscher S."/>
            <person name="Record E."/>
            <person name="Riano-Pachon D.M."/>
            <person name="Robert V."/>
            <person name="Roehrig J."/>
            <person name="Ruller R."/>
            <person name="Salamov A."/>
            <person name="Salih N.S."/>
            <person name="Samson R.A."/>
            <person name="Sandor E."/>
            <person name="Sanguinetti M."/>
            <person name="Schuetze T."/>
            <person name="Sepcic K."/>
            <person name="Shelest E."/>
            <person name="Sherlock G."/>
            <person name="Sophianopoulou V."/>
            <person name="Squina F.M."/>
            <person name="Sun H."/>
            <person name="Susca A."/>
            <person name="Todd R.B."/>
            <person name="Tsang A."/>
            <person name="Unkles S.E."/>
            <person name="van de Wiele N."/>
            <person name="van Rossen-Uffink D."/>
            <person name="Oliveira J.V."/>
            <person name="Vesth T.C."/>
            <person name="Visser J."/>
            <person name="Yu J.-H."/>
            <person name="Zhou M."/>
            <person name="Andersen M.R."/>
            <person name="Archer D.B."/>
            <person name="Baker S.E."/>
            <person name="Benoit I."/>
            <person name="Brakhage A.A."/>
            <person name="Braus G.H."/>
            <person name="Fischer R."/>
            <person name="Frisvad J.C."/>
            <person name="Goldman G.H."/>
            <person name="Houbraken J."/>
            <person name="Oakley B."/>
            <person name="Pocsi I."/>
            <person name="Scazzocchio C."/>
            <person name="Seiboth B."/>
            <person name="vanKuyk P.A."/>
            <person name="Wortman J."/>
            <person name="Dyer P.S."/>
            <person name="Grigoriev I.V."/>
        </authorList>
    </citation>
    <scope>NUCLEOTIDE SEQUENCE [LARGE SCALE GENOMIC DNA]</scope>
    <source>
        <strain evidence="4">CBS 506.65</strain>
    </source>
</reference>
<dbReference type="STRING" id="1073090.A0A1L9SX84"/>
<dbReference type="OrthoDB" id="2862635at2759"/>
<accession>A0A1L9SX84</accession>
<dbReference type="GO" id="GO:0070007">
    <property type="term" value="F:glutamic-type endopeptidase activity"/>
    <property type="evidence" value="ECO:0007669"/>
    <property type="project" value="InterPro"/>
</dbReference>
<dbReference type="InterPro" id="IPR013320">
    <property type="entry name" value="ConA-like_dom_sf"/>
</dbReference>
<evidence type="ECO:0000256" key="1">
    <source>
        <dbReference type="PIRSR" id="PIRSR600250-50"/>
    </source>
</evidence>
<evidence type="ECO:0000256" key="2">
    <source>
        <dbReference type="SAM" id="MobiDB-lite"/>
    </source>
</evidence>
<dbReference type="Gene3D" id="2.60.120.700">
    <property type="entry name" value="Peptidase G1"/>
    <property type="match status" value="1"/>
</dbReference>
<organism evidence="3 4">
    <name type="scientific">Penicilliopsis zonata CBS 506.65</name>
    <dbReference type="NCBI Taxonomy" id="1073090"/>
    <lineage>
        <taxon>Eukaryota</taxon>
        <taxon>Fungi</taxon>
        <taxon>Dikarya</taxon>
        <taxon>Ascomycota</taxon>
        <taxon>Pezizomycotina</taxon>
        <taxon>Eurotiomycetes</taxon>
        <taxon>Eurotiomycetidae</taxon>
        <taxon>Eurotiales</taxon>
        <taxon>Aspergillaceae</taxon>
        <taxon>Penicilliopsis</taxon>
    </lineage>
</organism>
<dbReference type="CDD" id="cd13426">
    <property type="entry name" value="Peptidase_G1"/>
    <property type="match status" value="1"/>
</dbReference>
<dbReference type="VEuPathDB" id="FungiDB:ASPZODRAFT_467228"/>
<dbReference type="EMBL" id="KV878336">
    <property type="protein sequence ID" value="OJJ51790.1"/>
    <property type="molecule type" value="Genomic_DNA"/>
</dbReference>
<keyword evidence="4" id="KW-1185">Reference proteome</keyword>
<dbReference type="GO" id="GO:0006508">
    <property type="term" value="P:proteolysis"/>
    <property type="evidence" value="ECO:0007669"/>
    <property type="project" value="InterPro"/>
</dbReference>
<name>A0A1L9SX84_9EURO</name>
<feature type="active site" description="Proton acceptor" evidence="1">
    <location>
        <position position="256"/>
    </location>
</feature>
<evidence type="ECO:0000313" key="3">
    <source>
        <dbReference type="EMBL" id="OJJ51790.1"/>
    </source>
</evidence>
<dbReference type="InterPro" id="IPR000250">
    <property type="entry name" value="Peptidase_G1"/>
</dbReference>
<dbReference type="RefSeq" id="XP_022586300.1">
    <property type="nucleotide sequence ID" value="XM_022728381.1"/>
</dbReference>
<evidence type="ECO:0008006" key="5">
    <source>
        <dbReference type="Google" id="ProtNLM"/>
    </source>
</evidence>
<gene>
    <name evidence="3" type="ORF">ASPZODRAFT_467228</name>
</gene>
<evidence type="ECO:0000313" key="4">
    <source>
        <dbReference type="Proteomes" id="UP000184188"/>
    </source>
</evidence>
<dbReference type="Pfam" id="PF01828">
    <property type="entry name" value="Peptidase_A4"/>
    <property type="match status" value="1"/>
</dbReference>
<dbReference type="AlphaFoldDB" id="A0A1L9SX84"/>
<dbReference type="PANTHER" id="PTHR37536">
    <property type="entry name" value="PUTATIVE (AFU_ORTHOLOGUE AFUA_3G02970)-RELATED"/>
    <property type="match status" value="1"/>
</dbReference>
<protein>
    <recommendedName>
        <fullName evidence="5">Aspergillopepsin</fullName>
    </recommendedName>
</protein>
<proteinExistence type="predicted"/>
<dbReference type="PANTHER" id="PTHR37536:SF1">
    <property type="entry name" value="ASPERGILLOPEPSIN, PUTAITVE (AFU_ORTHOLOGUE AFUA_7G01200)"/>
    <property type="match status" value="1"/>
</dbReference>
<dbReference type="PRINTS" id="PR00977">
    <property type="entry name" value="SCYTLDPTASE"/>
</dbReference>
<dbReference type="InterPro" id="IPR038656">
    <property type="entry name" value="Peptidase_G1_sf"/>
</dbReference>
<dbReference type="Proteomes" id="UP000184188">
    <property type="component" value="Unassembled WGS sequence"/>
</dbReference>
<dbReference type="GeneID" id="34614845"/>
<feature type="region of interest" description="Disordered" evidence="2">
    <location>
        <begin position="1"/>
        <end position="22"/>
    </location>
</feature>